<keyword evidence="6" id="KW-0812">Transmembrane</keyword>
<dbReference type="Pfam" id="PF06580">
    <property type="entry name" value="His_kinase"/>
    <property type="match status" value="1"/>
</dbReference>
<feature type="coiled-coil region" evidence="5">
    <location>
        <begin position="247"/>
        <end position="281"/>
    </location>
</feature>
<dbReference type="InterPro" id="IPR050640">
    <property type="entry name" value="Bact_2-comp_sensor_kinase"/>
</dbReference>
<feature type="domain" description="HAMP" evidence="7">
    <location>
        <begin position="214"/>
        <end position="266"/>
    </location>
</feature>
<dbReference type="InterPro" id="IPR036890">
    <property type="entry name" value="HATPase_C_sf"/>
</dbReference>
<evidence type="ECO:0000256" key="3">
    <source>
        <dbReference type="ARBA" id="ARBA00022679"/>
    </source>
</evidence>
<evidence type="ECO:0000256" key="2">
    <source>
        <dbReference type="ARBA" id="ARBA00022553"/>
    </source>
</evidence>
<keyword evidence="6" id="KW-1133">Transmembrane helix</keyword>
<evidence type="ECO:0000256" key="1">
    <source>
        <dbReference type="ARBA" id="ARBA00004370"/>
    </source>
</evidence>
<dbReference type="InterPro" id="IPR003594">
    <property type="entry name" value="HATPase_dom"/>
</dbReference>
<comment type="caution">
    <text evidence="8">The sequence shown here is derived from an EMBL/GenBank/DDBJ whole genome shotgun (WGS) entry which is preliminary data.</text>
</comment>
<comment type="subcellular location">
    <subcellularLocation>
        <location evidence="1">Membrane</location>
    </subcellularLocation>
</comment>
<feature type="transmembrane region" description="Helical" evidence="6">
    <location>
        <begin position="25"/>
        <end position="45"/>
    </location>
</feature>
<evidence type="ECO:0000259" key="7">
    <source>
        <dbReference type="PROSITE" id="PS50885"/>
    </source>
</evidence>
<dbReference type="InterPro" id="IPR010559">
    <property type="entry name" value="Sig_transdc_His_kin_internal"/>
</dbReference>
<dbReference type="SMART" id="SM00304">
    <property type="entry name" value="HAMP"/>
    <property type="match status" value="1"/>
</dbReference>
<dbReference type="OrthoDB" id="370211at2"/>
<dbReference type="AlphaFoldDB" id="A0A1Y1RW66"/>
<dbReference type="Gene3D" id="6.10.340.10">
    <property type="match status" value="1"/>
</dbReference>
<gene>
    <name evidence="8" type="ORF">B4O97_13455</name>
</gene>
<evidence type="ECO:0000256" key="4">
    <source>
        <dbReference type="ARBA" id="ARBA00022777"/>
    </source>
</evidence>
<keyword evidence="5" id="KW-0175">Coiled coil</keyword>
<dbReference type="STRING" id="1963862.B4O97_13455"/>
<keyword evidence="4 8" id="KW-0418">Kinase</keyword>
<dbReference type="Pfam" id="PF02518">
    <property type="entry name" value="HATPase_c"/>
    <property type="match status" value="1"/>
</dbReference>
<name>A0A1Y1RW66_9SPIO</name>
<accession>A0A1Y1RW66</accession>
<evidence type="ECO:0000313" key="8">
    <source>
        <dbReference type="EMBL" id="ORC34320.1"/>
    </source>
</evidence>
<evidence type="ECO:0000313" key="9">
    <source>
        <dbReference type="Proteomes" id="UP000192343"/>
    </source>
</evidence>
<dbReference type="GO" id="GO:0000155">
    <property type="term" value="F:phosphorelay sensor kinase activity"/>
    <property type="evidence" value="ECO:0007669"/>
    <property type="project" value="InterPro"/>
</dbReference>
<evidence type="ECO:0000256" key="5">
    <source>
        <dbReference type="SAM" id="Coils"/>
    </source>
</evidence>
<dbReference type="CDD" id="cd06225">
    <property type="entry name" value="HAMP"/>
    <property type="match status" value="1"/>
</dbReference>
<dbReference type="PANTHER" id="PTHR34220">
    <property type="entry name" value="SENSOR HISTIDINE KINASE YPDA"/>
    <property type="match status" value="1"/>
</dbReference>
<evidence type="ECO:0000256" key="6">
    <source>
        <dbReference type="SAM" id="Phobius"/>
    </source>
</evidence>
<dbReference type="SMART" id="SM00387">
    <property type="entry name" value="HATPase_c"/>
    <property type="match status" value="1"/>
</dbReference>
<reference evidence="8 9" key="1">
    <citation type="submission" date="2017-03" db="EMBL/GenBank/DDBJ databases">
        <title>Draft Genome sequence of Marispirochaeta sp. strain JC444.</title>
        <authorList>
            <person name="Shivani Y."/>
            <person name="Subhash Y."/>
            <person name="Sasikala C."/>
            <person name="Ramana C."/>
        </authorList>
    </citation>
    <scope>NUCLEOTIDE SEQUENCE [LARGE SCALE GENOMIC DNA]</scope>
    <source>
        <strain evidence="8 9">JC444</strain>
    </source>
</reference>
<organism evidence="8 9">
    <name type="scientific">Marispirochaeta aestuarii</name>
    <dbReference type="NCBI Taxonomy" id="1963862"/>
    <lineage>
        <taxon>Bacteria</taxon>
        <taxon>Pseudomonadati</taxon>
        <taxon>Spirochaetota</taxon>
        <taxon>Spirochaetia</taxon>
        <taxon>Spirochaetales</taxon>
        <taxon>Spirochaetaceae</taxon>
        <taxon>Marispirochaeta</taxon>
    </lineage>
</organism>
<dbReference type="SUPFAM" id="SSF55874">
    <property type="entry name" value="ATPase domain of HSP90 chaperone/DNA topoisomerase II/histidine kinase"/>
    <property type="match status" value="1"/>
</dbReference>
<dbReference type="Proteomes" id="UP000192343">
    <property type="component" value="Unassembled WGS sequence"/>
</dbReference>
<dbReference type="SUPFAM" id="SSF158472">
    <property type="entry name" value="HAMP domain-like"/>
    <property type="match status" value="1"/>
</dbReference>
<keyword evidence="6" id="KW-0472">Membrane</keyword>
<dbReference type="PANTHER" id="PTHR34220:SF7">
    <property type="entry name" value="SENSOR HISTIDINE KINASE YPDA"/>
    <property type="match status" value="1"/>
</dbReference>
<dbReference type="EMBL" id="MWQY01000014">
    <property type="protein sequence ID" value="ORC34320.1"/>
    <property type="molecule type" value="Genomic_DNA"/>
</dbReference>
<dbReference type="Pfam" id="PF00672">
    <property type="entry name" value="HAMP"/>
    <property type="match status" value="1"/>
</dbReference>
<keyword evidence="9" id="KW-1185">Reference proteome</keyword>
<keyword evidence="2" id="KW-0597">Phosphoprotein</keyword>
<dbReference type="PROSITE" id="PS50885">
    <property type="entry name" value="HAMP"/>
    <property type="match status" value="1"/>
</dbReference>
<dbReference type="Gene3D" id="3.30.565.10">
    <property type="entry name" value="Histidine kinase-like ATPase, C-terminal domain"/>
    <property type="match status" value="1"/>
</dbReference>
<proteinExistence type="predicted"/>
<dbReference type="GO" id="GO:0016020">
    <property type="term" value="C:membrane"/>
    <property type="evidence" value="ECO:0007669"/>
    <property type="project" value="UniProtKB-SubCell"/>
</dbReference>
<keyword evidence="3" id="KW-0808">Transferase</keyword>
<protein>
    <submittedName>
        <fullName evidence="8">Two-component sensor histidine kinase</fullName>
    </submittedName>
</protein>
<sequence>MKPISKLVMTGTKTTSLQNRIQTSYIIIISLMLVAPVISLASSWYHTLKYDQMIANVSKTNRLNQIVRSDISNELWDIVAGNKDFDEGRQYGIIRDINSRLDNIKFSTEQQDNRQLLEVAGRAMDTLSRYVDQLGFQMEQQYPVTANEKTLDEIRGVADLVSDILQDFIVLEIESVARTNEQIKNTAAALSLVQIFVVAAVMLFAVLAQRSLAVSINRPISELEKLSSQIAAGNLAARADLPNVLELDNLTENLNSMAVKIKELIDANIREQKNLQKSEMKALQAQITPHFLYNTLDSIIWLAEGRQYEQVISVTRNFSSFFRRSLSRGKEWVSVKDEFEHVLNYLTIQKIRYRDILDYSIDYDNEMADKTMLKLLLQPLVENALYHGIKNKRGRGRLSVKGWREKPYLCFQVADDGIGLKPERLEDINKQIDGSLDSSELSDVYGLYNVNKRLALYYNSGTKLHIESRYREGTVVTFKLPEIREYV</sequence>
<feature type="transmembrane region" description="Helical" evidence="6">
    <location>
        <begin position="187"/>
        <end position="208"/>
    </location>
</feature>
<dbReference type="InterPro" id="IPR003660">
    <property type="entry name" value="HAMP_dom"/>
</dbReference>